<dbReference type="AlphaFoldDB" id="A0A1H8HYZ3"/>
<reference evidence="2" key="1">
    <citation type="submission" date="2016-10" db="EMBL/GenBank/DDBJ databases">
        <authorList>
            <person name="Varghese N."/>
            <person name="Submissions S."/>
        </authorList>
    </citation>
    <scope>NUCLEOTIDE SEQUENCE [LARGE SCALE GENOMIC DNA]</scope>
    <source>
        <strain evidence="2">DSM 26893</strain>
    </source>
</reference>
<keyword evidence="2" id="KW-1185">Reference proteome</keyword>
<sequence>MSEQTGAAELTRRGIFDLQVCVPSDWKDDQVVDFAETQFPSGTEDGWQIRREGNHDLRGDPERVQCSKHSTRVHIMLDA</sequence>
<evidence type="ECO:0000313" key="2">
    <source>
        <dbReference type="Proteomes" id="UP000199372"/>
    </source>
</evidence>
<proteinExistence type="predicted"/>
<organism evidence="1 2">
    <name type="scientific">Palleronia pelagia</name>
    <dbReference type="NCBI Taxonomy" id="387096"/>
    <lineage>
        <taxon>Bacteria</taxon>
        <taxon>Pseudomonadati</taxon>
        <taxon>Pseudomonadota</taxon>
        <taxon>Alphaproteobacteria</taxon>
        <taxon>Rhodobacterales</taxon>
        <taxon>Roseobacteraceae</taxon>
        <taxon>Palleronia</taxon>
    </lineage>
</organism>
<evidence type="ECO:0000313" key="1">
    <source>
        <dbReference type="EMBL" id="SEN61221.1"/>
    </source>
</evidence>
<dbReference type="RefSeq" id="WP_091845673.1">
    <property type="nucleotide sequence ID" value="NZ_FOCM01000005.1"/>
</dbReference>
<gene>
    <name evidence="1" type="ORF">SAMN04488011_10546</name>
</gene>
<name>A0A1H8HYZ3_9RHOB</name>
<dbReference type="OrthoDB" id="9927229at2"/>
<accession>A0A1H8HYZ3</accession>
<dbReference type="Proteomes" id="UP000199372">
    <property type="component" value="Unassembled WGS sequence"/>
</dbReference>
<dbReference type="EMBL" id="FOCM01000005">
    <property type="protein sequence ID" value="SEN61221.1"/>
    <property type="molecule type" value="Genomic_DNA"/>
</dbReference>
<protein>
    <submittedName>
        <fullName evidence="1">Uncharacterized protein</fullName>
    </submittedName>
</protein>